<dbReference type="Gene3D" id="1.10.10.10">
    <property type="entry name" value="Winged helix-like DNA-binding domain superfamily/Winged helix DNA-binding domain"/>
    <property type="match status" value="1"/>
</dbReference>
<dbReference type="Gene3D" id="3.30.450.40">
    <property type="match status" value="1"/>
</dbReference>
<accession>A0A9X2PG94</accession>
<dbReference type="SUPFAM" id="SSF55781">
    <property type="entry name" value="GAF domain-like"/>
    <property type="match status" value="1"/>
</dbReference>
<dbReference type="RefSeq" id="WP_258732799.1">
    <property type="nucleotide sequence ID" value="NZ_JANTHZ010000004.1"/>
</dbReference>
<dbReference type="FunFam" id="1.10.10.10:FF:000056">
    <property type="entry name" value="IclR family transcriptional regulator"/>
    <property type="match status" value="1"/>
</dbReference>
<keyword evidence="1" id="KW-0805">Transcription regulation</keyword>
<organism evidence="6 7">
    <name type="scientific">Ancylobacter mangrovi</name>
    <dbReference type="NCBI Taxonomy" id="2972472"/>
    <lineage>
        <taxon>Bacteria</taxon>
        <taxon>Pseudomonadati</taxon>
        <taxon>Pseudomonadota</taxon>
        <taxon>Alphaproteobacteria</taxon>
        <taxon>Hyphomicrobiales</taxon>
        <taxon>Xanthobacteraceae</taxon>
        <taxon>Ancylobacter</taxon>
    </lineage>
</organism>
<dbReference type="InterPro" id="IPR014757">
    <property type="entry name" value="Tscrpt_reg_IclR_C"/>
</dbReference>
<sequence>MASGGEAGAAPGAEPAARRNTIGSVEHAIELLRCLAAAEAPIGTNDLARRMGLHKSSISRLAATLENAGLLRREPATGRFALGPGLMALAAPLFADFALTDAVEPILAQFAARTGETCSFNIWDGRDSVSIAHVAGSNSVRAFSQPGRRKPGHATATGKILLAYLGEAALAAYCSTPLHRYTGSTITDPKALAEELDLARRRGYAVNVGEFEADVGAVASAVLDSAGRVIGSVTATVPLYRFPPERHAWFGQAAIDCAAEIGAHLGMLHRRR</sequence>
<evidence type="ECO:0000256" key="1">
    <source>
        <dbReference type="ARBA" id="ARBA00023015"/>
    </source>
</evidence>
<dbReference type="SUPFAM" id="SSF46785">
    <property type="entry name" value="Winged helix' DNA-binding domain"/>
    <property type="match status" value="1"/>
</dbReference>
<dbReference type="GO" id="GO:0045892">
    <property type="term" value="P:negative regulation of DNA-templated transcription"/>
    <property type="evidence" value="ECO:0007669"/>
    <property type="project" value="TreeGrafter"/>
</dbReference>
<evidence type="ECO:0000313" key="6">
    <source>
        <dbReference type="EMBL" id="MCS0495633.1"/>
    </source>
</evidence>
<dbReference type="PROSITE" id="PS51077">
    <property type="entry name" value="HTH_ICLR"/>
    <property type="match status" value="1"/>
</dbReference>
<dbReference type="Pfam" id="PF01614">
    <property type="entry name" value="IclR_C"/>
    <property type="match status" value="1"/>
</dbReference>
<dbReference type="GO" id="GO:0003700">
    <property type="term" value="F:DNA-binding transcription factor activity"/>
    <property type="evidence" value="ECO:0007669"/>
    <property type="project" value="TreeGrafter"/>
</dbReference>
<evidence type="ECO:0000259" key="4">
    <source>
        <dbReference type="PROSITE" id="PS51077"/>
    </source>
</evidence>
<keyword evidence="2" id="KW-0238">DNA-binding</keyword>
<evidence type="ECO:0000256" key="3">
    <source>
        <dbReference type="ARBA" id="ARBA00023163"/>
    </source>
</evidence>
<evidence type="ECO:0000313" key="7">
    <source>
        <dbReference type="Proteomes" id="UP001151088"/>
    </source>
</evidence>
<dbReference type="InterPro" id="IPR029016">
    <property type="entry name" value="GAF-like_dom_sf"/>
</dbReference>
<dbReference type="InterPro" id="IPR050707">
    <property type="entry name" value="HTH_MetabolicPath_Reg"/>
</dbReference>
<evidence type="ECO:0000259" key="5">
    <source>
        <dbReference type="PROSITE" id="PS51078"/>
    </source>
</evidence>
<name>A0A9X2PG94_9HYPH</name>
<gene>
    <name evidence="6" type="ORF">NVS89_11035</name>
</gene>
<dbReference type="AlphaFoldDB" id="A0A9X2PG94"/>
<evidence type="ECO:0000256" key="2">
    <source>
        <dbReference type="ARBA" id="ARBA00023125"/>
    </source>
</evidence>
<proteinExistence type="predicted"/>
<protein>
    <submittedName>
        <fullName evidence="6">IclR family transcriptional regulator</fullName>
    </submittedName>
</protein>
<keyword evidence="7" id="KW-1185">Reference proteome</keyword>
<dbReference type="GO" id="GO:0003677">
    <property type="term" value="F:DNA binding"/>
    <property type="evidence" value="ECO:0007669"/>
    <property type="project" value="UniProtKB-KW"/>
</dbReference>
<dbReference type="EMBL" id="JANTHZ010000004">
    <property type="protein sequence ID" value="MCS0495633.1"/>
    <property type="molecule type" value="Genomic_DNA"/>
</dbReference>
<dbReference type="PANTHER" id="PTHR30136">
    <property type="entry name" value="HELIX-TURN-HELIX TRANSCRIPTIONAL REGULATOR, ICLR FAMILY"/>
    <property type="match status" value="1"/>
</dbReference>
<feature type="domain" description="HTH iclR-type" evidence="4">
    <location>
        <begin position="22"/>
        <end position="84"/>
    </location>
</feature>
<dbReference type="InterPro" id="IPR005471">
    <property type="entry name" value="Tscrpt_reg_IclR_N"/>
</dbReference>
<comment type="caution">
    <text evidence="6">The sequence shown here is derived from an EMBL/GenBank/DDBJ whole genome shotgun (WGS) entry which is preliminary data.</text>
</comment>
<dbReference type="InterPro" id="IPR036390">
    <property type="entry name" value="WH_DNA-bd_sf"/>
</dbReference>
<dbReference type="PANTHER" id="PTHR30136:SF35">
    <property type="entry name" value="HTH-TYPE TRANSCRIPTIONAL REGULATOR RV1719"/>
    <property type="match status" value="1"/>
</dbReference>
<dbReference type="SMART" id="SM00346">
    <property type="entry name" value="HTH_ICLR"/>
    <property type="match status" value="1"/>
</dbReference>
<keyword evidence="3" id="KW-0804">Transcription</keyword>
<feature type="domain" description="IclR-ED" evidence="5">
    <location>
        <begin position="85"/>
        <end position="267"/>
    </location>
</feature>
<dbReference type="PROSITE" id="PS51078">
    <property type="entry name" value="ICLR_ED"/>
    <property type="match status" value="1"/>
</dbReference>
<reference evidence="6" key="1">
    <citation type="submission" date="2022-08" db="EMBL/GenBank/DDBJ databases">
        <authorList>
            <person name="Li F."/>
        </authorList>
    </citation>
    <scope>NUCLEOTIDE SEQUENCE</scope>
    <source>
        <strain evidence="6">MQZ15Z-1</strain>
    </source>
</reference>
<dbReference type="Pfam" id="PF09339">
    <property type="entry name" value="HTH_IclR"/>
    <property type="match status" value="1"/>
</dbReference>
<dbReference type="InterPro" id="IPR036388">
    <property type="entry name" value="WH-like_DNA-bd_sf"/>
</dbReference>
<dbReference type="Proteomes" id="UP001151088">
    <property type="component" value="Unassembled WGS sequence"/>
</dbReference>